<gene>
    <name evidence="9" type="ORF">BD311DRAFT_746890</name>
</gene>
<dbReference type="GO" id="GO:0009982">
    <property type="term" value="F:pseudouridine synthase activity"/>
    <property type="evidence" value="ECO:0007669"/>
    <property type="project" value="InterPro"/>
</dbReference>
<dbReference type="InterPro" id="IPR041708">
    <property type="entry name" value="PUS1/PUS2-like"/>
</dbReference>
<feature type="compositionally biased region" description="Basic and acidic residues" evidence="7">
    <location>
        <begin position="85"/>
        <end position="94"/>
    </location>
</feature>
<dbReference type="Gene3D" id="3.30.70.580">
    <property type="entry name" value="Pseudouridine synthase I, catalytic domain, N-terminal subdomain"/>
    <property type="match status" value="1"/>
</dbReference>
<evidence type="ECO:0000259" key="8">
    <source>
        <dbReference type="Pfam" id="PF01416"/>
    </source>
</evidence>
<dbReference type="Pfam" id="PF01416">
    <property type="entry name" value="PseudoU_synth_1"/>
    <property type="match status" value="1"/>
</dbReference>
<dbReference type="FunFam" id="3.30.70.580:FF:000002">
    <property type="entry name" value="tRNA pseudouridine synthase"/>
    <property type="match status" value="1"/>
</dbReference>
<dbReference type="PANTHER" id="PTHR11142:SF4">
    <property type="entry name" value="PSEUDOURIDYLATE SYNTHASE 1 HOMOLOG"/>
    <property type="match status" value="1"/>
</dbReference>
<dbReference type="AlphaFoldDB" id="A0A4Q9N0K9"/>
<dbReference type="InterPro" id="IPR001406">
    <property type="entry name" value="PsdUridine_synth_TruA"/>
</dbReference>
<protein>
    <submittedName>
        <fullName evidence="9">Pseudouridine synthase</fullName>
    </submittedName>
</protein>
<feature type="compositionally biased region" description="Acidic residues" evidence="7">
    <location>
        <begin position="586"/>
        <end position="598"/>
    </location>
</feature>
<feature type="region of interest" description="Disordered" evidence="7">
    <location>
        <begin position="50"/>
        <end position="170"/>
    </location>
</feature>
<reference evidence="9" key="1">
    <citation type="submission" date="2019-01" db="EMBL/GenBank/DDBJ databases">
        <title>Draft genome sequences of three monokaryotic isolates of the white-rot basidiomycete fungus Dichomitus squalens.</title>
        <authorList>
            <consortium name="DOE Joint Genome Institute"/>
            <person name="Lopez S.C."/>
            <person name="Andreopoulos B."/>
            <person name="Pangilinan J."/>
            <person name="Lipzen A."/>
            <person name="Riley R."/>
            <person name="Ahrendt S."/>
            <person name="Ng V."/>
            <person name="Barry K."/>
            <person name="Daum C."/>
            <person name="Grigoriev I.V."/>
            <person name="Hilden K.S."/>
            <person name="Makela M.R."/>
            <person name="de Vries R.P."/>
        </authorList>
    </citation>
    <scope>NUCLEOTIDE SEQUENCE [LARGE SCALE GENOMIC DNA]</scope>
    <source>
        <strain evidence="9">OM18370.1</strain>
    </source>
</reference>
<accession>A0A4Q9N0K9</accession>
<dbReference type="OrthoDB" id="10256309at2759"/>
<keyword evidence="3" id="KW-0413">Isomerase</keyword>
<evidence type="ECO:0000313" key="9">
    <source>
        <dbReference type="EMBL" id="TBU33970.1"/>
    </source>
</evidence>
<organism evidence="9">
    <name type="scientific">Dichomitus squalens</name>
    <dbReference type="NCBI Taxonomy" id="114155"/>
    <lineage>
        <taxon>Eukaryota</taxon>
        <taxon>Fungi</taxon>
        <taxon>Dikarya</taxon>
        <taxon>Basidiomycota</taxon>
        <taxon>Agaricomycotina</taxon>
        <taxon>Agaricomycetes</taxon>
        <taxon>Polyporales</taxon>
        <taxon>Polyporaceae</taxon>
        <taxon>Dichomitus</taxon>
    </lineage>
</organism>
<evidence type="ECO:0000256" key="7">
    <source>
        <dbReference type="SAM" id="MobiDB-lite"/>
    </source>
</evidence>
<dbReference type="InterPro" id="IPR020097">
    <property type="entry name" value="PsdUridine_synth_TruA_a/b_dom"/>
</dbReference>
<evidence type="ECO:0000256" key="2">
    <source>
        <dbReference type="ARBA" id="ARBA00022694"/>
    </source>
</evidence>
<comment type="catalytic activity">
    <reaction evidence="4">
        <text>a uridine in tRNA = a pseudouridine in tRNA</text>
        <dbReference type="Rhea" id="RHEA:54572"/>
        <dbReference type="Rhea" id="RHEA-COMP:13339"/>
        <dbReference type="Rhea" id="RHEA-COMP:13934"/>
        <dbReference type="ChEBI" id="CHEBI:65314"/>
        <dbReference type="ChEBI" id="CHEBI:65315"/>
    </reaction>
</comment>
<dbReference type="GO" id="GO:0003723">
    <property type="term" value="F:RNA binding"/>
    <property type="evidence" value="ECO:0007669"/>
    <property type="project" value="InterPro"/>
</dbReference>
<feature type="binding site" evidence="6">
    <location>
        <position position="293"/>
    </location>
    <ligand>
        <name>substrate</name>
    </ligand>
</feature>
<comment type="similarity">
    <text evidence="1">Belongs to the tRNA pseudouridine synthase TruA family.</text>
</comment>
<feature type="compositionally biased region" description="Basic and acidic residues" evidence="7">
    <location>
        <begin position="114"/>
        <end position="128"/>
    </location>
</feature>
<dbReference type="PANTHER" id="PTHR11142">
    <property type="entry name" value="PSEUDOURIDYLATE SYNTHASE"/>
    <property type="match status" value="1"/>
</dbReference>
<dbReference type="Proteomes" id="UP000292957">
    <property type="component" value="Unassembled WGS sequence"/>
</dbReference>
<evidence type="ECO:0000256" key="1">
    <source>
        <dbReference type="ARBA" id="ARBA00009375"/>
    </source>
</evidence>
<evidence type="ECO:0000256" key="4">
    <source>
        <dbReference type="ARBA" id="ARBA00036943"/>
    </source>
</evidence>
<dbReference type="GO" id="GO:0005634">
    <property type="term" value="C:nucleus"/>
    <property type="evidence" value="ECO:0007669"/>
    <property type="project" value="TreeGrafter"/>
</dbReference>
<name>A0A4Q9N0K9_9APHY</name>
<evidence type="ECO:0000256" key="6">
    <source>
        <dbReference type="PIRSR" id="PIRSR641708-2"/>
    </source>
</evidence>
<keyword evidence="2" id="KW-0819">tRNA processing</keyword>
<evidence type="ECO:0000256" key="5">
    <source>
        <dbReference type="PIRSR" id="PIRSR641708-1"/>
    </source>
</evidence>
<evidence type="ECO:0000256" key="3">
    <source>
        <dbReference type="ARBA" id="ARBA00023235"/>
    </source>
</evidence>
<dbReference type="InterPro" id="IPR020095">
    <property type="entry name" value="PsdUridine_synth_TruA_C"/>
</dbReference>
<sequence length="610" mass="68360">MLRQLSRLLVTRLQFLTSARYLERSSYAVHLRLQLDRTLRRVVTSSAIMDVDSTGTKDPPPATTPSLKRPQEEVLEEVNGASKRQRPDDPKAVEVDQGEGEGGGEAAEASTQDAKGKEKGKGKKDGGRNKRQRGKKGEETAYERTRRRGTRPEGEAAPTTEDGEPKAPRLPKRQCALLIGFCGDGYNGMQIQPDPKLRTIEGVLFDALIKVGAVSKDNSDNPTKVKLGRAARTDAGVHAAGNVVSMKLINVIPGVPDLVARINEELPPEIRLWSILRVQNSFNARTTCDSRKYTYFFPSYLMIPPKPGSGLYNTLKSQGAEPPAHPFWDRVDAEQQASPQDDLRRKRAYRIAPEQLASLREAATKFEGSHNFHNFTVARDFRDRSCQRFLKSIEILDPAVYGDTEWIAVLLHGQSFMLHQIRKMISALVLSCRTGTPPHLIEEMYGPRQVFIPKMPALGLLLEYPIFESYSKRVASVNEKLQPDDPEYRPSIDFEAHREQLDEFKQNHIYSKMRSIEDQFGIFDGWIRSIDAYAGHDLEYLNAKGVIPASAVIKRGEYRHNPFREKKRFDATSFPAGSTGANAASVEDEESSEEEEALPLDKEELADLEG</sequence>
<dbReference type="GO" id="GO:1990481">
    <property type="term" value="P:mRNA pseudouridine synthesis"/>
    <property type="evidence" value="ECO:0007669"/>
    <property type="project" value="TreeGrafter"/>
</dbReference>
<feature type="active site" description="Nucleophile" evidence="5">
    <location>
        <position position="234"/>
    </location>
</feature>
<proteinExistence type="inferred from homology"/>
<dbReference type="NCBIfam" id="TIGR00071">
    <property type="entry name" value="hisT_truA"/>
    <property type="match status" value="1"/>
</dbReference>
<dbReference type="SUPFAM" id="SSF55120">
    <property type="entry name" value="Pseudouridine synthase"/>
    <property type="match status" value="1"/>
</dbReference>
<feature type="compositionally biased region" description="Basic and acidic residues" evidence="7">
    <location>
        <begin position="599"/>
        <end position="610"/>
    </location>
</feature>
<dbReference type="EMBL" id="ML143389">
    <property type="protein sequence ID" value="TBU33970.1"/>
    <property type="molecule type" value="Genomic_DNA"/>
</dbReference>
<feature type="region of interest" description="Disordered" evidence="7">
    <location>
        <begin position="569"/>
        <end position="610"/>
    </location>
</feature>
<feature type="domain" description="Pseudouridine synthase I TruA alpha/beta" evidence="8">
    <location>
        <begin position="362"/>
        <end position="465"/>
    </location>
</feature>
<feature type="compositionally biased region" description="Basic and acidic residues" evidence="7">
    <location>
        <begin position="135"/>
        <end position="154"/>
    </location>
</feature>
<dbReference type="Gene3D" id="3.30.70.660">
    <property type="entry name" value="Pseudouridine synthase I, catalytic domain, C-terminal subdomain"/>
    <property type="match status" value="1"/>
</dbReference>
<dbReference type="GO" id="GO:0031119">
    <property type="term" value="P:tRNA pseudouridine synthesis"/>
    <property type="evidence" value="ECO:0007669"/>
    <property type="project" value="InterPro"/>
</dbReference>
<dbReference type="InterPro" id="IPR020103">
    <property type="entry name" value="PsdUridine_synth_cat_dom_sf"/>
</dbReference>
<dbReference type="InterPro" id="IPR020094">
    <property type="entry name" value="TruA/RsuA/RluB/E/F_N"/>
</dbReference>
<dbReference type="CDD" id="cd02568">
    <property type="entry name" value="PseudoU_synth_PUS1_PUS2"/>
    <property type="match status" value="1"/>
</dbReference>